<evidence type="ECO:0000313" key="2">
    <source>
        <dbReference type="EMBL" id="MBW75389.1"/>
    </source>
</evidence>
<accession>A0A2M4DD04</accession>
<name>A0A2M4DD04_ANODA</name>
<keyword evidence="1" id="KW-1133">Transmembrane helix</keyword>
<protein>
    <submittedName>
        <fullName evidence="2">Uncharacterized protein</fullName>
    </submittedName>
</protein>
<keyword evidence="1" id="KW-0812">Transmembrane</keyword>
<dbReference type="EMBL" id="GGFL01011211">
    <property type="protein sequence ID" value="MBW75389.1"/>
    <property type="molecule type" value="Transcribed_RNA"/>
</dbReference>
<organism evidence="2">
    <name type="scientific">Anopheles darlingi</name>
    <name type="common">Mosquito</name>
    <dbReference type="NCBI Taxonomy" id="43151"/>
    <lineage>
        <taxon>Eukaryota</taxon>
        <taxon>Metazoa</taxon>
        <taxon>Ecdysozoa</taxon>
        <taxon>Arthropoda</taxon>
        <taxon>Hexapoda</taxon>
        <taxon>Insecta</taxon>
        <taxon>Pterygota</taxon>
        <taxon>Neoptera</taxon>
        <taxon>Endopterygota</taxon>
        <taxon>Diptera</taxon>
        <taxon>Nematocera</taxon>
        <taxon>Culicoidea</taxon>
        <taxon>Culicidae</taxon>
        <taxon>Anophelinae</taxon>
        <taxon>Anopheles</taxon>
    </lineage>
</organism>
<sequence length="80" mass="9191">MISLQMFILFVFFCLHTYNCIFIKYIFDCSYHCSVYADVCVSVSVCLSLCGSGCPMIVSFRRSFIRCRSPRRSPLPKDAP</sequence>
<evidence type="ECO:0000256" key="1">
    <source>
        <dbReference type="SAM" id="Phobius"/>
    </source>
</evidence>
<proteinExistence type="predicted"/>
<keyword evidence="1" id="KW-0472">Membrane</keyword>
<dbReference type="AlphaFoldDB" id="A0A2M4DD04"/>
<feature type="transmembrane region" description="Helical" evidence="1">
    <location>
        <begin position="39"/>
        <end position="60"/>
    </location>
</feature>
<feature type="transmembrane region" description="Helical" evidence="1">
    <location>
        <begin position="7"/>
        <end position="27"/>
    </location>
</feature>
<reference evidence="2" key="1">
    <citation type="submission" date="2018-01" db="EMBL/GenBank/DDBJ databases">
        <title>An insight into the sialome of Amazonian anophelines.</title>
        <authorList>
            <person name="Ribeiro J.M."/>
            <person name="Scarpassa V."/>
            <person name="Calvo E."/>
        </authorList>
    </citation>
    <scope>NUCLEOTIDE SEQUENCE</scope>
</reference>